<evidence type="ECO:0000256" key="6">
    <source>
        <dbReference type="ARBA" id="ARBA00023235"/>
    </source>
</evidence>
<dbReference type="InterPro" id="IPR005846">
    <property type="entry name" value="A-D-PHexomutase_a/b/a-III"/>
</dbReference>
<reference evidence="12 13" key="1">
    <citation type="submission" date="2024-02" db="EMBL/GenBank/DDBJ databases">
        <title>A novel Gemmatimonadota bacterium.</title>
        <authorList>
            <person name="Du Z.-J."/>
            <person name="Ye Y.-Q."/>
        </authorList>
    </citation>
    <scope>NUCLEOTIDE SEQUENCE [LARGE SCALE GENOMIC DNA]</scope>
    <source>
        <strain evidence="12 13">DH-20</strain>
    </source>
</reference>
<dbReference type="Proteomes" id="UP001484239">
    <property type="component" value="Unassembled WGS sequence"/>
</dbReference>
<proteinExistence type="inferred from homology"/>
<feature type="domain" description="Alpha-D-phosphohexomutase C-terminal" evidence="8">
    <location>
        <begin position="375"/>
        <end position="446"/>
    </location>
</feature>
<keyword evidence="3" id="KW-0597">Phosphoprotein</keyword>
<organism evidence="12 13">
    <name type="scientific">Gaopeijia maritima</name>
    <dbReference type="NCBI Taxonomy" id="3119007"/>
    <lineage>
        <taxon>Bacteria</taxon>
        <taxon>Pseudomonadati</taxon>
        <taxon>Gemmatimonadota</taxon>
        <taxon>Longimicrobiia</taxon>
        <taxon>Gaopeijiales</taxon>
        <taxon>Gaopeijiaceae</taxon>
        <taxon>Gaopeijia</taxon>
    </lineage>
</organism>
<feature type="domain" description="Alpha-D-phosphohexomutase alpha/beta/alpha" evidence="9">
    <location>
        <begin position="8"/>
        <end position="140"/>
    </location>
</feature>
<feature type="domain" description="Alpha-D-phosphohexomutase alpha/beta/alpha" evidence="11">
    <location>
        <begin position="258"/>
        <end position="368"/>
    </location>
</feature>
<dbReference type="InterPro" id="IPR005845">
    <property type="entry name" value="A-D-PHexomutase_a/b/a-II"/>
</dbReference>
<evidence type="ECO:0000259" key="8">
    <source>
        <dbReference type="Pfam" id="PF00408"/>
    </source>
</evidence>
<protein>
    <submittedName>
        <fullName evidence="12">Phosphomannomutase/phosphoglucomutase</fullName>
    </submittedName>
</protein>
<evidence type="ECO:0000313" key="12">
    <source>
        <dbReference type="EMBL" id="MEK9501147.1"/>
    </source>
</evidence>
<dbReference type="PRINTS" id="PR00509">
    <property type="entry name" value="PGMPMM"/>
</dbReference>
<evidence type="ECO:0000259" key="10">
    <source>
        <dbReference type="Pfam" id="PF02879"/>
    </source>
</evidence>
<dbReference type="Pfam" id="PF02880">
    <property type="entry name" value="PGM_PMM_III"/>
    <property type="match status" value="1"/>
</dbReference>
<feature type="domain" description="Alpha-D-phosphohexomutase alpha/beta/alpha" evidence="10">
    <location>
        <begin position="156"/>
        <end position="253"/>
    </location>
</feature>
<evidence type="ECO:0000256" key="4">
    <source>
        <dbReference type="ARBA" id="ARBA00022723"/>
    </source>
</evidence>
<keyword evidence="6" id="KW-0413">Isomerase</keyword>
<dbReference type="RefSeq" id="WP_405277233.1">
    <property type="nucleotide sequence ID" value="NZ_JBBHLI010000004.1"/>
</dbReference>
<evidence type="ECO:0000256" key="2">
    <source>
        <dbReference type="ARBA" id="ARBA00010231"/>
    </source>
</evidence>
<dbReference type="InterPro" id="IPR005841">
    <property type="entry name" value="Alpha-D-phosphohexomutase_SF"/>
</dbReference>
<keyword evidence="4 7" id="KW-0479">Metal-binding</keyword>
<keyword evidence="5 7" id="KW-0460">Magnesium</keyword>
<dbReference type="SUPFAM" id="SSF53738">
    <property type="entry name" value="Phosphoglucomutase, first 3 domains"/>
    <property type="match status" value="3"/>
</dbReference>
<dbReference type="InterPro" id="IPR016066">
    <property type="entry name" value="A-D-PHexomutase_CS"/>
</dbReference>
<sequence>MPAPAAHIFRQYDVRGIVGSDLDAEVAGGVGRAYAADLREAVSDRTPRVVVGRDNRPSSPALADALVAGLRSGGVDVLDIGTVPTPMVWWAEKSMKLDGAIQITGSHNPAEWNGIKMTMAGGSVYGDTIQGLRRRIVESDFADGQGALEERDIYDDYVTDLTGRFELARPMKVVVDCGNGSGALVAERLLEAVGVEVVPLFCTSDGTFPNHHPDPTVDENLVDLIAKVKESGADLGVAFDGDADRVGAVDEHGQVVRGDLIVLLFGLDLMERTGRSEKLVFDVKCSQVLPEVFGAAGGEPIMWMTGHSLMKEKMKETGAALAGELSGHICVGGDEYFGFDDALYDALYLITLLSRSEKTLSERVAAFPAYVSTPEIRIDVTEESKFGLVEKAQEHFTRDYEVIDVDGARILFGDGWGLIRASNTQPVLVSRYEARSEERLAEIRAVVEGWLEEQGVSV</sequence>
<dbReference type="SUPFAM" id="SSF55957">
    <property type="entry name" value="Phosphoglucomutase, C-terminal domain"/>
    <property type="match status" value="1"/>
</dbReference>
<comment type="caution">
    <text evidence="12">The sequence shown here is derived from an EMBL/GenBank/DDBJ whole genome shotgun (WGS) entry which is preliminary data.</text>
</comment>
<dbReference type="PANTHER" id="PTHR43771">
    <property type="entry name" value="PHOSPHOMANNOMUTASE"/>
    <property type="match status" value="1"/>
</dbReference>
<accession>A0ABU9E8S9</accession>
<dbReference type="EMBL" id="JBBHLI010000004">
    <property type="protein sequence ID" value="MEK9501147.1"/>
    <property type="molecule type" value="Genomic_DNA"/>
</dbReference>
<gene>
    <name evidence="12" type="ORF">WI372_09170</name>
</gene>
<dbReference type="InterPro" id="IPR005844">
    <property type="entry name" value="A-D-PHexomutase_a/b/a-I"/>
</dbReference>
<dbReference type="Pfam" id="PF00408">
    <property type="entry name" value="PGM_PMM_IV"/>
    <property type="match status" value="1"/>
</dbReference>
<dbReference type="PANTHER" id="PTHR43771:SF2">
    <property type="entry name" value="PHOSPHOMANNOMUTASE_PHOSPHOGLUCOMUTASE"/>
    <property type="match status" value="1"/>
</dbReference>
<evidence type="ECO:0000313" key="13">
    <source>
        <dbReference type="Proteomes" id="UP001484239"/>
    </source>
</evidence>
<dbReference type="InterPro" id="IPR036900">
    <property type="entry name" value="A-D-PHexomutase_C_sf"/>
</dbReference>
<name>A0ABU9E8S9_9BACT</name>
<keyword evidence="13" id="KW-1185">Reference proteome</keyword>
<dbReference type="Pfam" id="PF02878">
    <property type="entry name" value="PGM_PMM_I"/>
    <property type="match status" value="1"/>
</dbReference>
<evidence type="ECO:0000256" key="1">
    <source>
        <dbReference type="ARBA" id="ARBA00001946"/>
    </source>
</evidence>
<evidence type="ECO:0000256" key="7">
    <source>
        <dbReference type="RuleBase" id="RU004326"/>
    </source>
</evidence>
<evidence type="ECO:0000256" key="3">
    <source>
        <dbReference type="ARBA" id="ARBA00022553"/>
    </source>
</evidence>
<dbReference type="PROSITE" id="PS00710">
    <property type="entry name" value="PGM_PMM"/>
    <property type="match status" value="1"/>
</dbReference>
<dbReference type="InterPro" id="IPR005843">
    <property type="entry name" value="A-D-PHexomutase_C"/>
</dbReference>
<evidence type="ECO:0000259" key="11">
    <source>
        <dbReference type="Pfam" id="PF02880"/>
    </source>
</evidence>
<comment type="cofactor">
    <cofactor evidence="1">
        <name>Mg(2+)</name>
        <dbReference type="ChEBI" id="CHEBI:18420"/>
    </cofactor>
</comment>
<comment type="similarity">
    <text evidence="2 7">Belongs to the phosphohexose mutase family.</text>
</comment>
<dbReference type="Gene3D" id="3.30.310.50">
    <property type="entry name" value="Alpha-D-phosphohexomutase, C-terminal domain"/>
    <property type="match status" value="1"/>
</dbReference>
<dbReference type="Pfam" id="PF02879">
    <property type="entry name" value="PGM_PMM_II"/>
    <property type="match status" value="1"/>
</dbReference>
<dbReference type="CDD" id="cd03089">
    <property type="entry name" value="PMM_PGM"/>
    <property type="match status" value="1"/>
</dbReference>
<evidence type="ECO:0000259" key="9">
    <source>
        <dbReference type="Pfam" id="PF02878"/>
    </source>
</evidence>
<evidence type="ECO:0000256" key="5">
    <source>
        <dbReference type="ARBA" id="ARBA00022842"/>
    </source>
</evidence>
<dbReference type="InterPro" id="IPR016055">
    <property type="entry name" value="A-D-PHexomutase_a/b/a-I/II/III"/>
</dbReference>
<dbReference type="Gene3D" id="3.40.120.10">
    <property type="entry name" value="Alpha-D-Glucose-1,6-Bisphosphate, subunit A, domain 3"/>
    <property type="match status" value="3"/>
</dbReference>